<comment type="caution">
    <text evidence="1">The sequence shown here is derived from an EMBL/GenBank/DDBJ whole genome shotgun (WGS) entry which is preliminary data.</text>
</comment>
<gene>
    <name evidence="1" type="ORF">IAD42_11320</name>
</gene>
<dbReference type="EMBL" id="DVJS01000277">
    <property type="protein sequence ID" value="HIS98554.1"/>
    <property type="molecule type" value="Genomic_DNA"/>
</dbReference>
<evidence type="ECO:0008006" key="3">
    <source>
        <dbReference type="Google" id="ProtNLM"/>
    </source>
</evidence>
<name>A0A9D1G8H1_9FIRM</name>
<dbReference type="Proteomes" id="UP000886876">
    <property type="component" value="Unassembled WGS sequence"/>
</dbReference>
<sequence>MKTLEELYAEAAVSEELKAEFVAAAKENKLGEFLKAQGCEATEAEVAEFLKSKQSAEGEVADEELDAVAGGCNKDEAIMSTISLGVACAIWAETSARSDVPKSEWEDGRIICDATSLDLY</sequence>
<dbReference type="AlphaFoldDB" id="A0A9D1G8H1"/>
<accession>A0A9D1G8H1</accession>
<proteinExistence type="predicted"/>
<reference evidence="1" key="2">
    <citation type="journal article" date="2021" name="PeerJ">
        <title>Extensive microbial diversity within the chicken gut microbiome revealed by metagenomics and culture.</title>
        <authorList>
            <person name="Gilroy R."/>
            <person name="Ravi A."/>
            <person name="Getino M."/>
            <person name="Pursley I."/>
            <person name="Horton D.L."/>
            <person name="Alikhan N.F."/>
            <person name="Baker D."/>
            <person name="Gharbi K."/>
            <person name="Hall N."/>
            <person name="Watson M."/>
            <person name="Adriaenssens E.M."/>
            <person name="Foster-Nyarko E."/>
            <person name="Jarju S."/>
            <person name="Secka A."/>
            <person name="Antonio M."/>
            <person name="Oren A."/>
            <person name="Chaudhuri R.R."/>
            <person name="La Ragione R."/>
            <person name="Hildebrand F."/>
            <person name="Pallen M.J."/>
        </authorList>
    </citation>
    <scope>NUCLEOTIDE SEQUENCE</scope>
    <source>
        <strain evidence="1">ChiHecec3B27-6122</strain>
    </source>
</reference>
<protein>
    <recommendedName>
        <fullName evidence="3">Nif11 domain-containing protein</fullName>
    </recommendedName>
</protein>
<organism evidence="1 2">
    <name type="scientific">Candidatus Scatomorpha pullistercoris</name>
    <dbReference type="NCBI Taxonomy" id="2840929"/>
    <lineage>
        <taxon>Bacteria</taxon>
        <taxon>Bacillati</taxon>
        <taxon>Bacillota</taxon>
        <taxon>Clostridia</taxon>
        <taxon>Eubacteriales</taxon>
        <taxon>Candidatus Scatomorpha</taxon>
    </lineage>
</organism>
<evidence type="ECO:0000313" key="2">
    <source>
        <dbReference type="Proteomes" id="UP000886876"/>
    </source>
</evidence>
<reference evidence="1" key="1">
    <citation type="submission" date="2020-10" db="EMBL/GenBank/DDBJ databases">
        <authorList>
            <person name="Gilroy R."/>
        </authorList>
    </citation>
    <scope>NUCLEOTIDE SEQUENCE</scope>
    <source>
        <strain evidence="1">ChiHecec3B27-6122</strain>
    </source>
</reference>
<evidence type="ECO:0000313" key="1">
    <source>
        <dbReference type="EMBL" id="HIS98554.1"/>
    </source>
</evidence>